<feature type="transmembrane region" description="Helical" evidence="7">
    <location>
        <begin position="209"/>
        <end position="230"/>
    </location>
</feature>
<keyword evidence="5 7" id="KW-0472">Membrane</keyword>
<evidence type="ECO:0000256" key="6">
    <source>
        <dbReference type="SAM" id="MobiDB-lite"/>
    </source>
</evidence>
<dbReference type="EMBL" id="MU404352">
    <property type="protein sequence ID" value="KAI1615348.1"/>
    <property type="molecule type" value="Genomic_DNA"/>
</dbReference>
<keyword evidence="9" id="KW-1185">Reference proteome</keyword>
<evidence type="ECO:0000256" key="2">
    <source>
        <dbReference type="ARBA" id="ARBA00022448"/>
    </source>
</evidence>
<keyword evidence="2" id="KW-0813">Transport</keyword>
<name>A0AAN6E1R9_9EURO</name>
<dbReference type="GO" id="GO:0022857">
    <property type="term" value="F:transmembrane transporter activity"/>
    <property type="evidence" value="ECO:0007669"/>
    <property type="project" value="InterPro"/>
</dbReference>
<dbReference type="PANTHER" id="PTHR45649:SF5">
    <property type="entry name" value="GABA TRANSPORTER (EUROFUNG)-RELATED"/>
    <property type="match status" value="1"/>
</dbReference>
<dbReference type="AlphaFoldDB" id="A0AAN6E1R9"/>
<evidence type="ECO:0000313" key="8">
    <source>
        <dbReference type="EMBL" id="KAI1615348.1"/>
    </source>
</evidence>
<evidence type="ECO:0000256" key="5">
    <source>
        <dbReference type="ARBA" id="ARBA00023136"/>
    </source>
</evidence>
<organism evidence="8 9">
    <name type="scientific">Exophiala viscosa</name>
    <dbReference type="NCBI Taxonomy" id="2486360"/>
    <lineage>
        <taxon>Eukaryota</taxon>
        <taxon>Fungi</taxon>
        <taxon>Dikarya</taxon>
        <taxon>Ascomycota</taxon>
        <taxon>Pezizomycotina</taxon>
        <taxon>Eurotiomycetes</taxon>
        <taxon>Chaetothyriomycetidae</taxon>
        <taxon>Chaetothyriales</taxon>
        <taxon>Herpotrichiellaceae</taxon>
        <taxon>Exophiala</taxon>
    </lineage>
</organism>
<evidence type="ECO:0000313" key="9">
    <source>
        <dbReference type="Proteomes" id="UP001203852"/>
    </source>
</evidence>
<feature type="transmembrane region" description="Helical" evidence="7">
    <location>
        <begin position="143"/>
        <end position="168"/>
    </location>
</feature>
<reference evidence="8" key="1">
    <citation type="journal article" date="2022" name="bioRxiv">
        <title>Deciphering the potential niche of two novel black yeast fungi from a biological soil crust based on their genomes, phenotypes, and melanin regulation.</title>
        <authorList>
            <consortium name="DOE Joint Genome Institute"/>
            <person name="Carr E.C."/>
            <person name="Barton Q."/>
            <person name="Grambo S."/>
            <person name="Sullivan M."/>
            <person name="Renfro C.M."/>
            <person name="Kuo A."/>
            <person name="Pangilinan J."/>
            <person name="Lipzen A."/>
            <person name="Keymanesh K."/>
            <person name="Savage E."/>
            <person name="Barry K."/>
            <person name="Grigoriev I.V."/>
            <person name="Riekhof W.R."/>
            <person name="Harris S.S."/>
        </authorList>
    </citation>
    <scope>NUCLEOTIDE SEQUENCE</scope>
    <source>
        <strain evidence="8">JF 03-4F</strain>
    </source>
</reference>
<proteinExistence type="predicted"/>
<feature type="transmembrane region" description="Helical" evidence="7">
    <location>
        <begin position="250"/>
        <end position="269"/>
    </location>
</feature>
<dbReference type="Proteomes" id="UP001203852">
    <property type="component" value="Unassembled WGS sequence"/>
</dbReference>
<dbReference type="InterPro" id="IPR002293">
    <property type="entry name" value="AA/rel_permease1"/>
</dbReference>
<feature type="transmembrane region" description="Helical" evidence="7">
    <location>
        <begin position="341"/>
        <end position="361"/>
    </location>
</feature>
<dbReference type="PIRSF" id="PIRSF006060">
    <property type="entry name" value="AA_transporter"/>
    <property type="match status" value="1"/>
</dbReference>
<evidence type="ECO:0000256" key="4">
    <source>
        <dbReference type="ARBA" id="ARBA00022989"/>
    </source>
</evidence>
<keyword evidence="4 7" id="KW-1133">Transmembrane helix</keyword>
<comment type="caution">
    <text evidence="8">The sequence shown here is derived from an EMBL/GenBank/DDBJ whole genome shotgun (WGS) entry which is preliminary data.</text>
</comment>
<sequence length="538" mass="59272">MSGPNDMELKQTSKDSISSAERISEEPKTADYQEKHVARAYPATTTEGPQLRRLFSFAQLLAFSLTFMESWEVMAINISATFWNGGPRALIWGAIAVILGSLAQAYSMAELGSILPIAGAQYHWTHIMAPDSTRKFITWMQGWVTWFAWVSALAGSTSGEAALLQAMIAENMPGYTPERWHLTLIMWAILISVGLMNMYSFWLIPWLELTAGIMHVVLFIIFMVVLVTLAPRHDSEFVWFTDSTQSGWSSSFVAFNIGMLAPAWGFIGFDGVVHMSEEVRKAKNAVPRSMILTIAINGVMAFAFILVLLYCLGDPNIVMGTTMPILNICYNATGSWPATNALVAGLIIVTYCVVAASVASVSRITWAWARDGALPKWLAVIDAKHHVPTNALWLPIFIVMLLSLLNVGSTAATAFSAFNALSSIGLYTSYIIAISCILHARLTGRLSDKPDAVVQYGGWRMWKGFAVPVNIIALVWTIYLTIWLPFPTTIPVTGTNMNYALPIYSAVVIAALTYWFTWGKKNWPGLNLAAIGMVESHE</sequence>
<evidence type="ECO:0000256" key="1">
    <source>
        <dbReference type="ARBA" id="ARBA00004141"/>
    </source>
</evidence>
<comment type="subcellular location">
    <subcellularLocation>
        <location evidence="1">Membrane</location>
        <topology evidence="1">Multi-pass membrane protein</topology>
    </subcellularLocation>
</comment>
<accession>A0AAN6E1R9</accession>
<feature type="transmembrane region" description="Helical" evidence="7">
    <location>
        <begin position="424"/>
        <end position="444"/>
    </location>
</feature>
<feature type="region of interest" description="Disordered" evidence="6">
    <location>
        <begin position="1"/>
        <end position="29"/>
    </location>
</feature>
<dbReference type="PANTHER" id="PTHR45649">
    <property type="entry name" value="AMINO-ACID PERMEASE BAT1"/>
    <property type="match status" value="1"/>
</dbReference>
<evidence type="ECO:0000256" key="7">
    <source>
        <dbReference type="SAM" id="Phobius"/>
    </source>
</evidence>
<gene>
    <name evidence="8" type="ORF">EDD36DRAFT_462864</name>
</gene>
<feature type="transmembrane region" description="Helical" evidence="7">
    <location>
        <begin position="180"/>
        <end position="202"/>
    </location>
</feature>
<dbReference type="Pfam" id="PF13520">
    <property type="entry name" value="AA_permease_2"/>
    <property type="match status" value="1"/>
</dbReference>
<keyword evidence="3 7" id="KW-0812">Transmembrane</keyword>
<feature type="transmembrane region" description="Helical" evidence="7">
    <location>
        <begin position="498"/>
        <end position="517"/>
    </location>
</feature>
<dbReference type="GO" id="GO:0016020">
    <property type="term" value="C:membrane"/>
    <property type="evidence" value="ECO:0007669"/>
    <property type="project" value="UniProtKB-SubCell"/>
</dbReference>
<feature type="transmembrane region" description="Helical" evidence="7">
    <location>
        <begin position="465"/>
        <end position="486"/>
    </location>
</feature>
<protein>
    <submittedName>
        <fullName evidence="8">Amino acid/polyamine transporter I</fullName>
    </submittedName>
</protein>
<feature type="transmembrane region" description="Helical" evidence="7">
    <location>
        <begin position="392"/>
        <end position="418"/>
    </location>
</feature>
<feature type="transmembrane region" description="Helical" evidence="7">
    <location>
        <begin position="290"/>
        <end position="310"/>
    </location>
</feature>
<evidence type="ECO:0000256" key="3">
    <source>
        <dbReference type="ARBA" id="ARBA00022692"/>
    </source>
</evidence>
<dbReference type="Gene3D" id="1.20.1740.10">
    <property type="entry name" value="Amino acid/polyamine transporter I"/>
    <property type="match status" value="1"/>
</dbReference>